<proteinExistence type="predicted"/>
<dbReference type="EMBL" id="CP009416">
    <property type="protein sequence ID" value="AJD92821.1"/>
    <property type="molecule type" value="Genomic_DNA"/>
</dbReference>
<keyword evidence="3" id="KW-1185">Reference proteome</keyword>
<dbReference type="BioCyc" id="JESP1508404:G14D9-12785-MONOMER"/>
<evidence type="ECO:0000259" key="1">
    <source>
        <dbReference type="PROSITE" id="PS51747"/>
    </source>
</evidence>
<evidence type="ECO:0000313" key="2">
    <source>
        <dbReference type="EMBL" id="AJD92821.1"/>
    </source>
</evidence>
<dbReference type="PANTHER" id="PTHR11079">
    <property type="entry name" value="CYTOSINE DEAMINASE FAMILY MEMBER"/>
    <property type="match status" value="1"/>
</dbReference>
<organism evidence="2 3">
    <name type="scientific">Jeotgalibacillus malaysiensis</name>
    <dbReference type="NCBI Taxonomy" id="1508404"/>
    <lineage>
        <taxon>Bacteria</taxon>
        <taxon>Bacillati</taxon>
        <taxon>Bacillota</taxon>
        <taxon>Bacilli</taxon>
        <taxon>Bacillales</taxon>
        <taxon>Caryophanaceae</taxon>
        <taxon>Jeotgalibacillus</taxon>
    </lineage>
</organism>
<evidence type="ECO:0000313" key="3">
    <source>
        <dbReference type="Proteomes" id="UP000031449"/>
    </source>
</evidence>
<dbReference type="GO" id="GO:0047974">
    <property type="term" value="F:guanosine deaminase activity"/>
    <property type="evidence" value="ECO:0007669"/>
    <property type="project" value="TreeGrafter"/>
</dbReference>
<dbReference type="PANTHER" id="PTHR11079:SF161">
    <property type="entry name" value="CMP_DCMP-TYPE DEAMINASE DOMAIN-CONTAINING PROTEIN"/>
    <property type="match status" value="1"/>
</dbReference>
<dbReference type="Proteomes" id="UP000031449">
    <property type="component" value="Chromosome"/>
</dbReference>
<dbReference type="KEGG" id="jeo:JMA_35040"/>
<dbReference type="OrthoDB" id="9802676at2"/>
<name>A0A0B5AS04_9BACL</name>
<gene>
    <name evidence="2" type="ORF">JMA_35040</name>
</gene>
<dbReference type="GO" id="GO:0006152">
    <property type="term" value="P:purine nucleoside catabolic process"/>
    <property type="evidence" value="ECO:0007669"/>
    <property type="project" value="TreeGrafter"/>
</dbReference>
<dbReference type="InterPro" id="IPR002125">
    <property type="entry name" value="CMP_dCMP_dom"/>
</dbReference>
<dbReference type="HOGENOM" id="CLU_025810_5_2_9"/>
<dbReference type="CDD" id="cd01285">
    <property type="entry name" value="nucleoside_deaminase"/>
    <property type="match status" value="1"/>
</dbReference>
<protein>
    <recommendedName>
        <fullName evidence="1">CMP/dCMP-type deaminase domain-containing protein</fullName>
    </recommendedName>
</protein>
<reference evidence="2 3" key="1">
    <citation type="submission" date="2014-08" db="EMBL/GenBank/DDBJ databases">
        <title>Complete genome of a marine bacteria Jeotgalibacillus malaysiensis.</title>
        <authorList>
            <person name="Yaakop A.S."/>
            <person name="Chan K.-G."/>
            <person name="Goh K.M."/>
        </authorList>
    </citation>
    <scope>NUCLEOTIDE SEQUENCE [LARGE SCALE GENOMIC DNA]</scope>
    <source>
        <strain evidence="2 3">D5</strain>
    </source>
</reference>
<dbReference type="Pfam" id="PF00383">
    <property type="entry name" value="dCMP_cyt_deam_1"/>
    <property type="match status" value="1"/>
</dbReference>
<dbReference type="AlphaFoldDB" id="A0A0B5AS04"/>
<feature type="domain" description="CMP/dCMP-type deaminase" evidence="1">
    <location>
        <begin position="1"/>
        <end position="112"/>
    </location>
</feature>
<dbReference type="InterPro" id="IPR016193">
    <property type="entry name" value="Cytidine_deaminase-like"/>
</dbReference>
<dbReference type="STRING" id="1508404.JMA_35040"/>
<dbReference type="PROSITE" id="PS51747">
    <property type="entry name" value="CYT_DCMP_DEAMINASES_2"/>
    <property type="match status" value="1"/>
</dbReference>
<sequence length="150" mass="16826">MNAFMKRAVELAADNVREGGHPFGAVIVKDDEIVAEGVNELHLHYDVSGHAEMLAIRKLQEKIQSHDLSGYTMYASGEPCPMCFTTMTFAGMTDIYYCATVEEAAKAGLEKSADIYADLRKPRSERSLQMKKVELEDDLENPMKLYKESQ</sequence>
<accession>A0A0B5AS04</accession>
<dbReference type="Gene3D" id="3.40.140.10">
    <property type="entry name" value="Cytidine Deaminase, domain 2"/>
    <property type="match status" value="1"/>
</dbReference>
<dbReference type="SUPFAM" id="SSF53927">
    <property type="entry name" value="Cytidine deaminase-like"/>
    <property type="match status" value="1"/>
</dbReference>